<dbReference type="InterPro" id="IPR009602">
    <property type="entry name" value="CBAR/FAM92"/>
</dbReference>
<keyword evidence="3" id="KW-1185">Reference proteome</keyword>
<dbReference type="Pfam" id="PF06730">
    <property type="entry name" value="FAM92"/>
    <property type="match status" value="1"/>
</dbReference>
<organism evidence="2 3">
    <name type="scientific">Saguinus oedipus</name>
    <name type="common">Cotton-top tamarin</name>
    <name type="synonym">Oedipomidas oedipus</name>
    <dbReference type="NCBI Taxonomy" id="9490"/>
    <lineage>
        <taxon>Eukaryota</taxon>
        <taxon>Metazoa</taxon>
        <taxon>Chordata</taxon>
        <taxon>Craniata</taxon>
        <taxon>Vertebrata</taxon>
        <taxon>Euteleostomi</taxon>
        <taxon>Mammalia</taxon>
        <taxon>Eutheria</taxon>
        <taxon>Euarchontoglires</taxon>
        <taxon>Primates</taxon>
        <taxon>Haplorrhini</taxon>
        <taxon>Platyrrhini</taxon>
        <taxon>Cebidae</taxon>
        <taxon>Callitrichinae</taxon>
        <taxon>Saguinus</taxon>
    </lineage>
</organism>
<evidence type="ECO:0000313" key="3">
    <source>
        <dbReference type="Proteomes" id="UP001266305"/>
    </source>
</evidence>
<name>A0ABQ9TLG1_SAGOE</name>
<proteinExistence type="predicted"/>
<dbReference type="EMBL" id="JASSZA010000021">
    <property type="protein sequence ID" value="KAK2085573.1"/>
    <property type="molecule type" value="Genomic_DNA"/>
</dbReference>
<sequence>MLSVALSRPVGETQGPGGRAETSVQRAAVDSSRTAFQLEETVDAFQRQKLKDLQLLTPFPEQATLRPSRAQSRFLPKTFAGLRLALHHVSAFFSFGFNLIV</sequence>
<accession>A0ABQ9TLG1</accession>
<evidence type="ECO:0000313" key="2">
    <source>
        <dbReference type="EMBL" id="KAK2085573.1"/>
    </source>
</evidence>
<gene>
    <name evidence="2" type="ORF">P7K49_036873</name>
</gene>
<dbReference type="Proteomes" id="UP001266305">
    <property type="component" value="Unassembled WGS sequence"/>
</dbReference>
<comment type="caution">
    <text evidence="2">The sequence shown here is derived from an EMBL/GenBank/DDBJ whole genome shotgun (WGS) entry which is preliminary data.</text>
</comment>
<evidence type="ECO:0000256" key="1">
    <source>
        <dbReference type="SAM" id="MobiDB-lite"/>
    </source>
</evidence>
<feature type="region of interest" description="Disordered" evidence="1">
    <location>
        <begin position="1"/>
        <end position="25"/>
    </location>
</feature>
<reference evidence="2 3" key="1">
    <citation type="submission" date="2023-05" db="EMBL/GenBank/DDBJ databases">
        <title>B98-5 Cell Line De Novo Hybrid Assembly: An Optical Mapping Approach.</title>
        <authorList>
            <person name="Kananen K."/>
            <person name="Auerbach J.A."/>
            <person name="Kautto E."/>
            <person name="Blachly J.S."/>
        </authorList>
    </citation>
    <scope>NUCLEOTIDE SEQUENCE [LARGE SCALE GENOMIC DNA]</scope>
    <source>
        <strain evidence="2">B95-8</strain>
        <tissue evidence="2">Cell line</tissue>
    </source>
</reference>
<protein>
    <submittedName>
        <fullName evidence="2">Uncharacterized protein</fullName>
    </submittedName>
</protein>